<feature type="transmembrane region" description="Helical" evidence="5">
    <location>
        <begin position="359"/>
        <end position="380"/>
    </location>
</feature>
<feature type="transmembrane region" description="Helical" evidence="5">
    <location>
        <begin position="386"/>
        <end position="406"/>
    </location>
</feature>
<dbReference type="PROSITE" id="PS50850">
    <property type="entry name" value="MFS"/>
    <property type="match status" value="1"/>
</dbReference>
<evidence type="ECO:0000256" key="1">
    <source>
        <dbReference type="ARBA" id="ARBA00004141"/>
    </source>
</evidence>
<gene>
    <name evidence="7" type="ORF">HHL08_16490</name>
</gene>
<feature type="transmembrane region" description="Helical" evidence="5">
    <location>
        <begin position="118"/>
        <end position="139"/>
    </location>
</feature>
<dbReference type="Proteomes" id="UP000519023">
    <property type="component" value="Unassembled WGS sequence"/>
</dbReference>
<dbReference type="RefSeq" id="WP_169574171.1">
    <property type="nucleotide sequence ID" value="NZ_JABBFV010000013.1"/>
</dbReference>
<evidence type="ECO:0000256" key="4">
    <source>
        <dbReference type="ARBA" id="ARBA00023136"/>
    </source>
</evidence>
<dbReference type="EMBL" id="JABBFV010000013">
    <property type="protein sequence ID" value="NML11728.1"/>
    <property type="molecule type" value="Genomic_DNA"/>
</dbReference>
<feature type="transmembrane region" description="Helical" evidence="5">
    <location>
        <begin position="151"/>
        <end position="170"/>
    </location>
</feature>
<comment type="subcellular location">
    <subcellularLocation>
        <location evidence="1">Membrane</location>
        <topology evidence="1">Multi-pass membrane protein</topology>
    </subcellularLocation>
</comment>
<name>A0A7X9WY92_9SPHN</name>
<dbReference type="PROSITE" id="PS00217">
    <property type="entry name" value="SUGAR_TRANSPORT_2"/>
    <property type="match status" value="1"/>
</dbReference>
<dbReference type="InterPro" id="IPR005829">
    <property type="entry name" value="Sugar_transporter_CS"/>
</dbReference>
<evidence type="ECO:0000256" key="3">
    <source>
        <dbReference type="ARBA" id="ARBA00022989"/>
    </source>
</evidence>
<feature type="transmembrane region" description="Helical" evidence="5">
    <location>
        <begin position="66"/>
        <end position="85"/>
    </location>
</feature>
<feature type="transmembrane region" description="Helical" evidence="5">
    <location>
        <begin position="176"/>
        <end position="196"/>
    </location>
</feature>
<dbReference type="InterPro" id="IPR011701">
    <property type="entry name" value="MFS"/>
</dbReference>
<keyword evidence="8" id="KW-1185">Reference proteome</keyword>
<feature type="transmembrane region" description="Helical" evidence="5">
    <location>
        <begin position="269"/>
        <end position="287"/>
    </location>
</feature>
<keyword evidence="3 5" id="KW-1133">Transmembrane helix</keyword>
<dbReference type="PANTHER" id="PTHR23508:SF10">
    <property type="entry name" value="CARBOXYLIC ACID TRANSPORTER PROTEIN HOMOLOG"/>
    <property type="match status" value="1"/>
</dbReference>
<dbReference type="AlphaFoldDB" id="A0A7X9WY92"/>
<keyword evidence="2 5" id="KW-0812">Transmembrane</keyword>
<dbReference type="PANTHER" id="PTHR23508">
    <property type="entry name" value="CARBOXYLIC ACID TRANSPORTER PROTEIN HOMOLOG"/>
    <property type="match status" value="1"/>
</dbReference>
<accession>A0A7X9WY92</accession>
<reference evidence="7 8" key="1">
    <citation type="submission" date="2020-04" db="EMBL/GenBank/DDBJ databases">
        <title>Sphingobium sp. AR-3-1 isolated from Arctic soil.</title>
        <authorList>
            <person name="Dahal R.H."/>
            <person name="Chaudhary D.K."/>
        </authorList>
    </citation>
    <scope>NUCLEOTIDE SEQUENCE [LARGE SCALE GENOMIC DNA]</scope>
    <source>
        <strain evidence="7 8">AR-3-1</strain>
    </source>
</reference>
<proteinExistence type="predicted"/>
<dbReference type="GO" id="GO:0046943">
    <property type="term" value="F:carboxylic acid transmembrane transporter activity"/>
    <property type="evidence" value="ECO:0007669"/>
    <property type="project" value="TreeGrafter"/>
</dbReference>
<feature type="transmembrane region" description="Helical" evidence="5">
    <location>
        <begin position="92"/>
        <end position="112"/>
    </location>
</feature>
<protein>
    <submittedName>
        <fullName evidence="7">MFS transporter</fullName>
    </submittedName>
</protein>
<dbReference type="SUPFAM" id="SSF103473">
    <property type="entry name" value="MFS general substrate transporter"/>
    <property type="match status" value="1"/>
</dbReference>
<keyword evidence="4 5" id="KW-0472">Membrane</keyword>
<dbReference type="InterPro" id="IPR036259">
    <property type="entry name" value="MFS_trans_sf"/>
</dbReference>
<feature type="transmembrane region" description="Helical" evidence="5">
    <location>
        <begin position="28"/>
        <end position="54"/>
    </location>
</feature>
<feature type="transmembrane region" description="Helical" evidence="5">
    <location>
        <begin position="229"/>
        <end position="249"/>
    </location>
</feature>
<comment type="caution">
    <text evidence="7">The sequence shown here is derived from an EMBL/GenBank/DDBJ whole genome shotgun (WGS) entry which is preliminary data.</text>
</comment>
<dbReference type="Gene3D" id="1.20.1250.20">
    <property type="entry name" value="MFS general substrate transporter like domains"/>
    <property type="match status" value="1"/>
</dbReference>
<dbReference type="GO" id="GO:0005886">
    <property type="term" value="C:plasma membrane"/>
    <property type="evidence" value="ECO:0007669"/>
    <property type="project" value="TreeGrafter"/>
</dbReference>
<evidence type="ECO:0000256" key="2">
    <source>
        <dbReference type="ARBA" id="ARBA00022692"/>
    </source>
</evidence>
<organism evidence="7 8">
    <name type="scientific">Sphingobium psychrophilum</name>
    <dbReference type="NCBI Taxonomy" id="2728834"/>
    <lineage>
        <taxon>Bacteria</taxon>
        <taxon>Pseudomonadati</taxon>
        <taxon>Pseudomonadota</taxon>
        <taxon>Alphaproteobacteria</taxon>
        <taxon>Sphingomonadales</taxon>
        <taxon>Sphingomonadaceae</taxon>
        <taxon>Sphingobium</taxon>
    </lineage>
</organism>
<feature type="domain" description="Major facilitator superfamily (MFS) profile" evidence="6">
    <location>
        <begin position="27"/>
        <end position="410"/>
    </location>
</feature>
<dbReference type="InterPro" id="IPR020846">
    <property type="entry name" value="MFS_dom"/>
</dbReference>
<evidence type="ECO:0000313" key="7">
    <source>
        <dbReference type="EMBL" id="NML11728.1"/>
    </source>
</evidence>
<sequence length="420" mass="45107">MQIAIDDRVVQTELDEASYDRKGARRALFAAMSGYALDGFDLLILGFMMVPLAADLQLSQTQAGGLVTWTLVGGAIGGSVFGILADYFGRARILSISILIFSGFTFLCAFATSYTDLFIYRILAGIGLGCEFGVGVTLATEAFPKAMRKRISAYVGMSWQLGVLGAALLTPLLLPYVGWRGMFLIGGLPALASYFIRRGVKESDDFEAVRKAGMPEFPLRTLFADRATLIRSIAVLVMATIQNFGYYGLIIWLPSYLMSKHGMSAPASGLWTAASVMGMILGVFMFGRLSEKLGLKRTFIVYQLLACVMVMLYAFTETSAMLLIVGFLAGIFVNGMMGGYGVLITSLYPTHARSTAQNVLWSVGRALGGLGPVVIGAIVAHGSFQIALALLSLTYLIDMAVTAWMLPSASTFDVEEATAA</sequence>
<evidence type="ECO:0000256" key="5">
    <source>
        <dbReference type="SAM" id="Phobius"/>
    </source>
</evidence>
<feature type="transmembrane region" description="Helical" evidence="5">
    <location>
        <begin position="299"/>
        <end position="316"/>
    </location>
</feature>
<evidence type="ECO:0000313" key="8">
    <source>
        <dbReference type="Proteomes" id="UP000519023"/>
    </source>
</evidence>
<dbReference type="Pfam" id="PF07690">
    <property type="entry name" value="MFS_1"/>
    <property type="match status" value="1"/>
</dbReference>
<evidence type="ECO:0000259" key="6">
    <source>
        <dbReference type="PROSITE" id="PS50850"/>
    </source>
</evidence>
<feature type="transmembrane region" description="Helical" evidence="5">
    <location>
        <begin position="322"/>
        <end position="347"/>
    </location>
</feature>